<accession>A0A8H7QF40</accession>
<sequence>MSGEQQDKIKAFLDARYVSAPEACWRLFSFKMHKEFSAHQHDDVNDVLSITEAQETTLTAWFEINETDENTRAILYPNFPEQYVWHSNKIPKRWALRQRGFWDTSYAHFKTVNGVQYATFQDAARVLLGLLESDNQWDQCLEEALQIQLSFRLAIDIEEMAYNNSMLDIEDILLSQYGSSLRSFSGFSLPNIDTRNNPEDTSRHVYDAITESVYDTGYESSNHARIFFADGFGGTGKTYLFSALLNAARSTQSGYALSVASSETAALLLDGGRTTAHSMFKISLFDTSTTMCNIKPNSDLADLIIRQTKLIIWAESLIISWSIFEAFDRTFKDIFGKTNAGLKTVPFGGRLMVFGGDFRQVLPVIPRGIQLQQAQSYDMSLSAEIQQFADMLLEIDDGRTKTLKTHDDSTNNATNTDYIRITNSMLISGENISCLLSAVYPELFSVSNTSLPADNMSFISHTILTPKNNDVTEINRTLLEKFPDDEEPTYLSADVVCDDNQSIMCPPEYLNSIELGSLSPHALALKVECPIMFSDIWTQQAAYAMERGS</sequence>
<evidence type="ECO:0000259" key="2">
    <source>
        <dbReference type="Pfam" id="PF05970"/>
    </source>
</evidence>
<evidence type="ECO:0000313" key="4">
    <source>
        <dbReference type="Proteomes" id="UP000650833"/>
    </source>
</evidence>
<comment type="catalytic activity">
    <reaction evidence="1">
        <text>ATP + H2O = ADP + phosphate + H(+)</text>
        <dbReference type="Rhea" id="RHEA:13065"/>
        <dbReference type="ChEBI" id="CHEBI:15377"/>
        <dbReference type="ChEBI" id="CHEBI:15378"/>
        <dbReference type="ChEBI" id="CHEBI:30616"/>
        <dbReference type="ChEBI" id="CHEBI:43474"/>
        <dbReference type="ChEBI" id="CHEBI:456216"/>
        <dbReference type="EC" id="5.6.2.3"/>
    </reaction>
</comment>
<keyword evidence="1" id="KW-0067">ATP-binding</keyword>
<keyword evidence="1" id="KW-0227">DNA damage</keyword>
<keyword evidence="1" id="KW-0378">Hydrolase</keyword>
<keyword evidence="1" id="KW-0347">Helicase</keyword>
<dbReference type="InterPro" id="IPR010285">
    <property type="entry name" value="DNA_helicase_pif1-like_DEAD"/>
</dbReference>
<evidence type="ECO:0000256" key="1">
    <source>
        <dbReference type="RuleBase" id="RU363044"/>
    </source>
</evidence>
<dbReference type="PANTHER" id="PTHR10492">
    <property type="match status" value="1"/>
</dbReference>
<keyword evidence="1" id="KW-0547">Nucleotide-binding</keyword>
<feature type="domain" description="DNA helicase Pif1-like DEAD-box helicase" evidence="2">
    <location>
        <begin position="203"/>
        <end position="375"/>
    </location>
</feature>
<keyword evidence="1" id="KW-0234">DNA repair</keyword>
<dbReference type="GO" id="GO:0043139">
    <property type="term" value="F:5'-3' DNA helicase activity"/>
    <property type="evidence" value="ECO:0007669"/>
    <property type="project" value="UniProtKB-EC"/>
</dbReference>
<dbReference type="PANTHER" id="PTHR10492:SF57">
    <property type="entry name" value="ATP-DEPENDENT DNA HELICASE"/>
    <property type="match status" value="1"/>
</dbReference>
<evidence type="ECO:0000313" key="3">
    <source>
        <dbReference type="EMBL" id="KAG2190543.1"/>
    </source>
</evidence>
<dbReference type="Gene3D" id="3.40.50.300">
    <property type="entry name" value="P-loop containing nucleotide triphosphate hydrolases"/>
    <property type="match status" value="1"/>
</dbReference>
<comment type="cofactor">
    <cofactor evidence="1">
        <name>Mg(2+)</name>
        <dbReference type="ChEBI" id="CHEBI:18420"/>
    </cofactor>
</comment>
<protein>
    <recommendedName>
        <fullName evidence="1">ATP-dependent DNA helicase</fullName>
        <ecNumber evidence="1">5.6.2.3</ecNumber>
    </recommendedName>
</protein>
<dbReference type="InterPro" id="IPR027417">
    <property type="entry name" value="P-loop_NTPase"/>
</dbReference>
<dbReference type="GO" id="GO:0016787">
    <property type="term" value="F:hydrolase activity"/>
    <property type="evidence" value="ECO:0007669"/>
    <property type="project" value="UniProtKB-KW"/>
</dbReference>
<dbReference type="GO" id="GO:0005524">
    <property type="term" value="F:ATP binding"/>
    <property type="evidence" value="ECO:0007669"/>
    <property type="project" value="UniProtKB-KW"/>
</dbReference>
<proteinExistence type="inferred from homology"/>
<gene>
    <name evidence="3" type="ORF">INT46_010705</name>
</gene>
<comment type="caution">
    <text evidence="3">The sequence shown here is derived from an EMBL/GenBank/DDBJ whole genome shotgun (WGS) entry which is preliminary data.</text>
</comment>
<keyword evidence="1" id="KW-0233">DNA recombination</keyword>
<dbReference type="EMBL" id="JAEPRC010000947">
    <property type="protein sequence ID" value="KAG2190543.1"/>
    <property type="molecule type" value="Genomic_DNA"/>
</dbReference>
<comment type="similarity">
    <text evidence="1">Belongs to the helicase family.</text>
</comment>
<dbReference type="GO" id="GO:0006281">
    <property type="term" value="P:DNA repair"/>
    <property type="evidence" value="ECO:0007669"/>
    <property type="project" value="UniProtKB-KW"/>
</dbReference>
<dbReference type="OrthoDB" id="2276331at2759"/>
<dbReference type="GO" id="GO:0006310">
    <property type="term" value="P:DNA recombination"/>
    <property type="evidence" value="ECO:0007669"/>
    <property type="project" value="UniProtKB-KW"/>
</dbReference>
<dbReference type="Proteomes" id="UP000650833">
    <property type="component" value="Unassembled WGS sequence"/>
</dbReference>
<reference evidence="3" key="1">
    <citation type="submission" date="2020-12" db="EMBL/GenBank/DDBJ databases">
        <title>Metabolic potential, ecology and presence of endohyphal bacteria is reflected in genomic diversity of Mucoromycotina.</title>
        <authorList>
            <person name="Muszewska A."/>
            <person name="Okrasinska A."/>
            <person name="Steczkiewicz K."/>
            <person name="Drgas O."/>
            <person name="Orlowska M."/>
            <person name="Perlinska-Lenart U."/>
            <person name="Aleksandrzak-Piekarczyk T."/>
            <person name="Szatraj K."/>
            <person name="Zielenkiewicz U."/>
            <person name="Pilsyk S."/>
            <person name="Malc E."/>
            <person name="Mieczkowski P."/>
            <person name="Kruszewska J.S."/>
            <person name="Biernat P."/>
            <person name="Pawlowska J."/>
        </authorList>
    </citation>
    <scope>NUCLEOTIDE SEQUENCE</scope>
    <source>
        <strain evidence="3">CBS 226.32</strain>
    </source>
</reference>
<dbReference type="Pfam" id="PF05970">
    <property type="entry name" value="PIF1"/>
    <property type="match status" value="1"/>
</dbReference>
<dbReference type="GO" id="GO:0000723">
    <property type="term" value="P:telomere maintenance"/>
    <property type="evidence" value="ECO:0007669"/>
    <property type="project" value="InterPro"/>
</dbReference>
<name>A0A8H7QF40_9FUNG</name>
<organism evidence="3 4">
    <name type="scientific">Mucor plumbeus</name>
    <dbReference type="NCBI Taxonomy" id="97098"/>
    <lineage>
        <taxon>Eukaryota</taxon>
        <taxon>Fungi</taxon>
        <taxon>Fungi incertae sedis</taxon>
        <taxon>Mucoromycota</taxon>
        <taxon>Mucoromycotina</taxon>
        <taxon>Mucoromycetes</taxon>
        <taxon>Mucorales</taxon>
        <taxon>Mucorineae</taxon>
        <taxon>Mucoraceae</taxon>
        <taxon>Mucor</taxon>
    </lineage>
</organism>
<dbReference type="EC" id="5.6.2.3" evidence="1"/>
<keyword evidence="4" id="KW-1185">Reference proteome</keyword>
<dbReference type="AlphaFoldDB" id="A0A8H7QF40"/>